<evidence type="ECO:0000313" key="2">
    <source>
        <dbReference type="EMBL" id="KAG0007015.1"/>
    </source>
</evidence>
<dbReference type="EMBL" id="JAAAID010002516">
    <property type="protein sequence ID" value="KAG0007015.1"/>
    <property type="molecule type" value="Genomic_DNA"/>
</dbReference>
<accession>A0A9P6SVL5</accession>
<dbReference type="Gene3D" id="1.20.1280.50">
    <property type="match status" value="1"/>
</dbReference>
<feature type="domain" description="F-box" evidence="1">
    <location>
        <begin position="6"/>
        <end position="51"/>
    </location>
</feature>
<comment type="caution">
    <text evidence="2">The sequence shown here is derived from an EMBL/GenBank/DDBJ whole genome shotgun (WGS) entry which is preliminary data.</text>
</comment>
<dbReference type="PANTHER" id="PTHR16134:SF119">
    <property type="entry name" value="AT02038P-RELATED"/>
    <property type="match status" value="1"/>
</dbReference>
<dbReference type="PROSITE" id="PS50181">
    <property type="entry name" value="FBOX"/>
    <property type="match status" value="1"/>
</dbReference>
<dbReference type="InterPro" id="IPR036047">
    <property type="entry name" value="F-box-like_dom_sf"/>
</dbReference>
<dbReference type="SMART" id="SM00256">
    <property type="entry name" value="FBOX"/>
    <property type="match status" value="1"/>
</dbReference>
<name>A0A9P6SVL5_9FUNG</name>
<dbReference type="Gene3D" id="3.80.10.10">
    <property type="entry name" value="Ribonuclease Inhibitor"/>
    <property type="match status" value="1"/>
</dbReference>
<dbReference type="SUPFAM" id="SSF52047">
    <property type="entry name" value="RNI-like"/>
    <property type="match status" value="1"/>
</dbReference>
<proteinExistence type="predicted"/>
<dbReference type="InterPro" id="IPR032675">
    <property type="entry name" value="LRR_dom_sf"/>
</dbReference>
<dbReference type="InterPro" id="IPR001810">
    <property type="entry name" value="F-box_dom"/>
</dbReference>
<dbReference type="Proteomes" id="UP000703661">
    <property type="component" value="Unassembled WGS sequence"/>
</dbReference>
<dbReference type="AlphaFoldDB" id="A0A9P6SVL5"/>
<evidence type="ECO:0000259" key="1">
    <source>
        <dbReference type="PROSITE" id="PS50181"/>
    </source>
</evidence>
<evidence type="ECO:0000313" key="3">
    <source>
        <dbReference type="Proteomes" id="UP000703661"/>
    </source>
</evidence>
<reference evidence="2" key="1">
    <citation type="journal article" date="2020" name="Fungal Divers.">
        <title>Resolving the Mortierellaceae phylogeny through synthesis of multi-gene phylogenetics and phylogenomics.</title>
        <authorList>
            <person name="Vandepol N."/>
            <person name="Liber J."/>
            <person name="Desiro A."/>
            <person name="Na H."/>
            <person name="Kennedy M."/>
            <person name="Barry K."/>
            <person name="Grigoriev I.V."/>
            <person name="Miller A.N."/>
            <person name="O'Donnell K."/>
            <person name="Stajich J.E."/>
            <person name="Bonito G."/>
        </authorList>
    </citation>
    <scope>NUCLEOTIDE SEQUENCE</scope>
    <source>
        <strain evidence="2">NRRL 2769</strain>
    </source>
</reference>
<protein>
    <recommendedName>
        <fullName evidence="1">F-box domain-containing protein</fullName>
    </recommendedName>
</protein>
<dbReference type="Pfam" id="PF12937">
    <property type="entry name" value="F-box-like"/>
    <property type="match status" value="1"/>
</dbReference>
<dbReference type="SUPFAM" id="SSF81383">
    <property type="entry name" value="F-box domain"/>
    <property type="match status" value="1"/>
</dbReference>
<gene>
    <name evidence="2" type="ORF">BGZ80_005061</name>
</gene>
<organism evidence="2 3">
    <name type="scientific">Entomortierella chlamydospora</name>
    <dbReference type="NCBI Taxonomy" id="101097"/>
    <lineage>
        <taxon>Eukaryota</taxon>
        <taxon>Fungi</taxon>
        <taxon>Fungi incertae sedis</taxon>
        <taxon>Mucoromycota</taxon>
        <taxon>Mortierellomycotina</taxon>
        <taxon>Mortierellomycetes</taxon>
        <taxon>Mortierellales</taxon>
        <taxon>Mortierellaceae</taxon>
        <taxon>Entomortierella</taxon>
    </lineage>
</organism>
<keyword evidence="3" id="KW-1185">Reference proteome</keyword>
<dbReference type="PANTHER" id="PTHR16134">
    <property type="entry name" value="F-BOX/TPR REPEAT PROTEIN POF3"/>
    <property type="match status" value="1"/>
</dbReference>
<sequence>MISPTPITLPDLPIEIFESILERVSQPDLASCVRVSRAWHKALIPYLWRTLAIGSNEQRRKFDADEAQKALRKYASLVRDLHVILKKHYDQFLPAQQTLVSDPGVIHIEAFAAGPFSNLDSLELCSLNLRDMKVKSKEILALVRQNPRLRRLKIDIGMDPSILMSIVTKYLPTLQDLDLNSPWRGDVKTLLMNLPEGIQTVRLGSVVHEAPRKARNKTSIELSVSTTMACHHHALKTLCIDGNLVGHEEEVLLPFLASCSRNLKSVCGTGVCLFVNSRITNALSALGIVLDKLDRHSLPQNISDADLAKVISSGYRWTSINLYTYKVGPLTAAAIVDNCRHLEALEIMNTGSRGLSGSHLQAILSEATALRSLQAHWLLDANKIAASDILSSEWATISLEHIDLKIDLPRADEALPDNSAAIQASRYVQRLVLQRLGQQTKLRKLVIGGMATTPATGRFGHQRNCLEMTLESGLDELVGLKDLEELDIHHMDHRAGVPELEWMVANLPRLRTLIGMLDTLIPPSNEVRGWLETHRPTWR</sequence>